<dbReference type="GO" id="GO:0070062">
    <property type="term" value="C:extracellular exosome"/>
    <property type="evidence" value="ECO:0007669"/>
    <property type="project" value="TreeGrafter"/>
</dbReference>
<dbReference type="PROSITE" id="PS00018">
    <property type="entry name" value="EF_HAND_1"/>
    <property type="match status" value="1"/>
</dbReference>
<protein>
    <recommendedName>
        <fullName evidence="4">EF-hand domain-containing protein</fullName>
    </recommendedName>
</protein>
<organism evidence="5 6">
    <name type="scientific">Megalops atlanticus</name>
    <name type="common">Tarpon</name>
    <name type="synonym">Clupea gigantea</name>
    <dbReference type="NCBI Taxonomy" id="7932"/>
    <lineage>
        <taxon>Eukaryota</taxon>
        <taxon>Metazoa</taxon>
        <taxon>Chordata</taxon>
        <taxon>Craniata</taxon>
        <taxon>Vertebrata</taxon>
        <taxon>Euteleostomi</taxon>
        <taxon>Actinopterygii</taxon>
        <taxon>Neopterygii</taxon>
        <taxon>Teleostei</taxon>
        <taxon>Elopiformes</taxon>
        <taxon>Megalopidae</taxon>
        <taxon>Megalops</taxon>
    </lineage>
</organism>
<dbReference type="Proteomes" id="UP001046870">
    <property type="component" value="Chromosome 10"/>
</dbReference>
<dbReference type="GO" id="GO:0046914">
    <property type="term" value="F:transition metal ion binding"/>
    <property type="evidence" value="ECO:0007669"/>
    <property type="project" value="InterPro"/>
</dbReference>
<evidence type="ECO:0000256" key="2">
    <source>
        <dbReference type="ARBA" id="ARBA00022723"/>
    </source>
</evidence>
<keyword evidence="2" id="KW-0479">Metal-binding</keyword>
<evidence type="ECO:0000313" key="5">
    <source>
        <dbReference type="EMBL" id="KAG7469439.1"/>
    </source>
</evidence>
<dbReference type="CDD" id="cd00213">
    <property type="entry name" value="S-100"/>
    <property type="match status" value="1"/>
</dbReference>
<dbReference type="Pfam" id="PF01023">
    <property type="entry name" value="S_100"/>
    <property type="match status" value="1"/>
</dbReference>
<dbReference type="OrthoDB" id="26525at2759"/>
<sequence>MLTSPWELDRLSSVTMSLESAVKAIAEVFRKYAGGDDKKETLSCDELKKLLQEECSKAGCCAGKLPMLMKRLDANKDGQIDIVEFGTLIGMMAKKA</sequence>
<dbReference type="InterPro" id="IPR002048">
    <property type="entry name" value="EF_hand_dom"/>
</dbReference>
<reference evidence="5" key="1">
    <citation type="submission" date="2021-01" db="EMBL/GenBank/DDBJ databases">
        <authorList>
            <person name="Zahm M."/>
            <person name="Roques C."/>
            <person name="Cabau C."/>
            <person name="Klopp C."/>
            <person name="Donnadieu C."/>
            <person name="Jouanno E."/>
            <person name="Lampietro C."/>
            <person name="Louis A."/>
            <person name="Herpin A."/>
            <person name="Echchiki A."/>
            <person name="Berthelot C."/>
            <person name="Parey E."/>
            <person name="Roest-Crollius H."/>
            <person name="Braasch I."/>
            <person name="Postlethwait J."/>
            <person name="Bobe J."/>
            <person name="Montfort J."/>
            <person name="Bouchez O."/>
            <person name="Begum T."/>
            <person name="Mejri S."/>
            <person name="Adams A."/>
            <person name="Chen W.-J."/>
            <person name="Guiguen Y."/>
        </authorList>
    </citation>
    <scope>NUCLEOTIDE SEQUENCE</scope>
    <source>
        <strain evidence="5">YG-15Mar2019-1</strain>
        <tissue evidence="5">Brain</tissue>
    </source>
</reference>
<dbReference type="PROSITE" id="PS50222">
    <property type="entry name" value="EF_HAND_2"/>
    <property type="match status" value="1"/>
</dbReference>
<evidence type="ECO:0000256" key="1">
    <source>
        <dbReference type="ARBA" id="ARBA00007323"/>
    </source>
</evidence>
<dbReference type="Gene3D" id="1.10.238.10">
    <property type="entry name" value="EF-hand"/>
    <property type="match status" value="1"/>
</dbReference>
<feature type="domain" description="EF-hand" evidence="4">
    <location>
        <begin position="68"/>
        <end position="95"/>
    </location>
</feature>
<evidence type="ECO:0000256" key="3">
    <source>
        <dbReference type="ARBA" id="ARBA00022837"/>
    </source>
</evidence>
<dbReference type="GO" id="GO:0005737">
    <property type="term" value="C:cytoplasm"/>
    <property type="evidence" value="ECO:0007669"/>
    <property type="project" value="TreeGrafter"/>
</dbReference>
<dbReference type="GO" id="GO:0005509">
    <property type="term" value="F:calcium ion binding"/>
    <property type="evidence" value="ECO:0007669"/>
    <property type="project" value="InterPro"/>
</dbReference>
<dbReference type="InterPro" id="IPR011992">
    <property type="entry name" value="EF-hand-dom_pair"/>
</dbReference>
<dbReference type="EMBL" id="JAFDVH010000010">
    <property type="protein sequence ID" value="KAG7469439.1"/>
    <property type="molecule type" value="Genomic_DNA"/>
</dbReference>
<dbReference type="InterPro" id="IPR013787">
    <property type="entry name" value="S100_Ca-bd_sub"/>
</dbReference>
<dbReference type="SUPFAM" id="SSF47473">
    <property type="entry name" value="EF-hand"/>
    <property type="match status" value="1"/>
</dbReference>
<dbReference type="AlphaFoldDB" id="A0A9D3PZS1"/>
<dbReference type="SMART" id="SM01394">
    <property type="entry name" value="S_100"/>
    <property type="match status" value="1"/>
</dbReference>
<dbReference type="PANTHER" id="PTHR11639:SF134">
    <property type="entry name" value="PROTEIN S100-A1-RELATED"/>
    <property type="match status" value="1"/>
</dbReference>
<dbReference type="GO" id="GO:0048306">
    <property type="term" value="F:calcium-dependent protein binding"/>
    <property type="evidence" value="ECO:0007669"/>
    <property type="project" value="TreeGrafter"/>
</dbReference>
<dbReference type="GO" id="GO:0043542">
    <property type="term" value="P:endothelial cell migration"/>
    <property type="evidence" value="ECO:0007669"/>
    <property type="project" value="TreeGrafter"/>
</dbReference>
<keyword evidence="3" id="KW-0106">Calcium</keyword>
<dbReference type="PANTHER" id="PTHR11639">
    <property type="entry name" value="S100 CALCIUM-BINDING PROTEIN"/>
    <property type="match status" value="1"/>
</dbReference>
<gene>
    <name evidence="5" type="ORF">MATL_G00129000</name>
</gene>
<proteinExistence type="inferred from homology"/>
<dbReference type="InterPro" id="IPR034325">
    <property type="entry name" value="S-100_dom"/>
</dbReference>
<accession>A0A9D3PZS1</accession>
<evidence type="ECO:0000313" key="6">
    <source>
        <dbReference type="Proteomes" id="UP001046870"/>
    </source>
</evidence>
<name>A0A9D3PZS1_MEGAT</name>
<evidence type="ECO:0000259" key="4">
    <source>
        <dbReference type="PROSITE" id="PS50222"/>
    </source>
</evidence>
<comment type="similarity">
    <text evidence="1">Belongs to the S-100 family.</text>
</comment>
<comment type="caution">
    <text evidence="5">The sequence shown here is derived from an EMBL/GenBank/DDBJ whole genome shotgun (WGS) entry which is preliminary data.</text>
</comment>
<dbReference type="InterPro" id="IPR018247">
    <property type="entry name" value="EF_Hand_1_Ca_BS"/>
</dbReference>
<keyword evidence="6" id="KW-1185">Reference proteome</keyword>